<name>A0ABT7AUJ6_9CYAN</name>
<dbReference type="Pfam" id="PF04255">
    <property type="entry name" value="DUF433"/>
    <property type="match status" value="1"/>
</dbReference>
<gene>
    <name evidence="1" type="ORF">PMG71_14210</name>
</gene>
<dbReference type="SUPFAM" id="SSF46689">
    <property type="entry name" value="Homeodomain-like"/>
    <property type="match status" value="1"/>
</dbReference>
<dbReference type="InterPro" id="IPR007367">
    <property type="entry name" value="DUF433"/>
</dbReference>
<keyword evidence="2" id="KW-1185">Reference proteome</keyword>
<dbReference type="Gene3D" id="1.10.10.10">
    <property type="entry name" value="Winged helix-like DNA-binding domain superfamily/Winged helix DNA-binding domain"/>
    <property type="match status" value="1"/>
</dbReference>
<dbReference type="Proteomes" id="UP001235303">
    <property type="component" value="Unassembled WGS sequence"/>
</dbReference>
<protein>
    <submittedName>
        <fullName evidence="1">DUF433 domain-containing protein</fullName>
    </submittedName>
</protein>
<comment type="caution">
    <text evidence="1">The sequence shown here is derived from an EMBL/GenBank/DDBJ whole genome shotgun (WGS) entry which is preliminary data.</text>
</comment>
<evidence type="ECO:0000313" key="2">
    <source>
        <dbReference type="Proteomes" id="UP001235303"/>
    </source>
</evidence>
<dbReference type="EMBL" id="JAQOSP010000092">
    <property type="protein sequence ID" value="MDJ1170583.1"/>
    <property type="molecule type" value="Genomic_DNA"/>
</dbReference>
<reference evidence="1 2" key="1">
    <citation type="submission" date="2023-01" db="EMBL/GenBank/DDBJ databases">
        <title>Novel diversity within Roseofilum (Cyanobacteria; Desertifilaceae) from marine benthic mats with descriptions of four novel species.</title>
        <authorList>
            <person name="Wang Y."/>
            <person name="Berthold D.E."/>
            <person name="Hu J."/>
            <person name="Lefler F.W."/>
            <person name="Laughinghouse H.D. IV."/>
        </authorList>
    </citation>
    <scope>NUCLEOTIDE SEQUENCE [LARGE SCALE GENOMIC DNA]</scope>
    <source>
        <strain evidence="1 2">BLCC-M154</strain>
    </source>
</reference>
<dbReference type="InterPro" id="IPR036388">
    <property type="entry name" value="WH-like_DNA-bd_sf"/>
</dbReference>
<organism evidence="1 2">
    <name type="scientific">Roseofilum acuticapitatum BLCC-M154</name>
    <dbReference type="NCBI Taxonomy" id="3022444"/>
    <lineage>
        <taxon>Bacteria</taxon>
        <taxon>Bacillati</taxon>
        <taxon>Cyanobacteriota</taxon>
        <taxon>Cyanophyceae</taxon>
        <taxon>Desertifilales</taxon>
        <taxon>Desertifilaceae</taxon>
        <taxon>Roseofilum</taxon>
        <taxon>Roseofilum acuticapitatum</taxon>
    </lineage>
</organism>
<dbReference type="PANTHER" id="PTHR34849:SF3">
    <property type="entry name" value="SSR2962 PROTEIN"/>
    <property type="match status" value="1"/>
</dbReference>
<proteinExistence type="predicted"/>
<evidence type="ECO:0000313" key="1">
    <source>
        <dbReference type="EMBL" id="MDJ1170583.1"/>
    </source>
</evidence>
<sequence length="83" mass="9398">MPDLNDSLLSRITFDRQIFAGKPIIRGMRISVAMILELLAKGASMPEILEDYPDLEIADIYAALFYAYRLIDSEEIIDRSMAS</sequence>
<dbReference type="InterPro" id="IPR009057">
    <property type="entry name" value="Homeodomain-like_sf"/>
</dbReference>
<dbReference type="PANTHER" id="PTHR34849">
    <property type="entry name" value="SSL5025 PROTEIN"/>
    <property type="match status" value="1"/>
</dbReference>
<dbReference type="RefSeq" id="WP_283754344.1">
    <property type="nucleotide sequence ID" value="NZ_JAQOSP010000092.1"/>
</dbReference>
<accession>A0ABT7AUJ6</accession>